<feature type="transmembrane region" description="Helical" evidence="6">
    <location>
        <begin position="179"/>
        <end position="199"/>
    </location>
</feature>
<keyword evidence="2" id="KW-1003">Cell membrane</keyword>
<sequence>MGYLLQGLMLGFGYVAPIGMQNLYVINSAIRETRGRAYRVAFITIFFDITLALACFFGIGLLLNKVPILKGIIVLIGSIVVIYIGYSIIKSSPNLSTDIEIEKSFIKILRDTFAVTWLNPQAIIDGSLLLGGYHAYIPNGMSKYFILGFCLASFLWFFSLSTIVSVFQKRINKHFIKWINIICGIIIIFFGFRLGYSFLKEIFL</sequence>
<comment type="subcellular location">
    <subcellularLocation>
        <location evidence="1">Cell membrane</location>
        <topology evidence="1">Multi-pass membrane protein</topology>
    </subcellularLocation>
</comment>
<accession>M1ZF73</accession>
<name>M1ZF73_9FIRM</name>
<dbReference type="InterPro" id="IPR001123">
    <property type="entry name" value="LeuE-type"/>
</dbReference>
<protein>
    <submittedName>
        <fullName evidence="7">Lysine exporter protein (LYSE/YGGA)</fullName>
    </submittedName>
</protein>
<keyword evidence="3 6" id="KW-0812">Transmembrane</keyword>
<evidence type="ECO:0000256" key="6">
    <source>
        <dbReference type="SAM" id="Phobius"/>
    </source>
</evidence>
<evidence type="ECO:0000256" key="5">
    <source>
        <dbReference type="ARBA" id="ARBA00023136"/>
    </source>
</evidence>
<dbReference type="RefSeq" id="WP_005587228.1">
    <property type="nucleotide sequence ID" value="NZ_LT669839.1"/>
</dbReference>
<dbReference type="HOGENOM" id="CLU_087840_0_1_9"/>
<reference evidence="7 8" key="1">
    <citation type="submission" date="2016-11" db="EMBL/GenBank/DDBJ databases">
        <authorList>
            <person name="Manzoor S."/>
        </authorList>
    </citation>
    <scope>NUCLEOTIDE SEQUENCE [LARGE SCALE GENOMIC DNA]</scope>
    <source>
        <strain evidence="7">Clostridium ultunense strain Esp</strain>
    </source>
</reference>
<feature type="transmembrane region" description="Helical" evidence="6">
    <location>
        <begin position="6"/>
        <end position="26"/>
    </location>
</feature>
<dbReference type="AlphaFoldDB" id="M1ZF73"/>
<dbReference type="PANTHER" id="PTHR30086">
    <property type="entry name" value="ARGININE EXPORTER PROTEIN ARGO"/>
    <property type="match status" value="1"/>
</dbReference>
<evidence type="ECO:0000256" key="2">
    <source>
        <dbReference type="ARBA" id="ARBA00022475"/>
    </source>
</evidence>
<feature type="transmembrane region" description="Helical" evidence="6">
    <location>
        <begin position="144"/>
        <end position="167"/>
    </location>
</feature>
<dbReference type="Pfam" id="PF01810">
    <property type="entry name" value="LysE"/>
    <property type="match status" value="1"/>
</dbReference>
<dbReference type="EMBL" id="LT669839">
    <property type="protein sequence ID" value="SHD76460.1"/>
    <property type="molecule type" value="Genomic_DNA"/>
</dbReference>
<evidence type="ECO:0000313" key="7">
    <source>
        <dbReference type="EMBL" id="SHD76460.1"/>
    </source>
</evidence>
<keyword evidence="8" id="KW-1185">Reference proteome</keyword>
<keyword evidence="4 6" id="KW-1133">Transmembrane helix</keyword>
<evidence type="ECO:0000313" key="8">
    <source>
        <dbReference type="Proteomes" id="UP000245423"/>
    </source>
</evidence>
<feature type="transmembrane region" description="Helical" evidence="6">
    <location>
        <begin position="38"/>
        <end position="62"/>
    </location>
</feature>
<keyword evidence="5 6" id="KW-0472">Membrane</keyword>
<dbReference type="GO" id="GO:0015171">
    <property type="term" value="F:amino acid transmembrane transporter activity"/>
    <property type="evidence" value="ECO:0007669"/>
    <property type="project" value="TreeGrafter"/>
</dbReference>
<proteinExistence type="predicted"/>
<dbReference type="PANTHER" id="PTHR30086:SF20">
    <property type="entry name" value="ARGININE EXPORTER PROTEIN ARGO-RELATED"/>
    <property type="match status" value="1"/>
</dbReference>
<dbReference type="Proteomes" id="UP000245423">
    <property type="component" value="Chromosome 1"/>
</dbReference>
<feature type="transmembrane region" description="Helical" evidence="6">
    <location>
        <begin position="108"/>
        <end position="124"/>
    </location>
</feature>
<evidence type="ECO:0000256" key="1">
    <source>
        <dbReference type="ARBA" id="ARBA00004651"/>
    </source>
</evidence>
<organism evidence="7 8">
    <name type="scientific">[Clostridium] ultunense Esp</name>
    <dbReference type="NCBI Taxonomy" id="1288971"/>
    <lineage>
        <taxon>Bacteria</taxon>
        <taxon>Bacillati</taxon>
        <taxon>Bacillota</taxon>
        <taxon>Tissierellia</taxon>
        <taxon>Tissierellales</taxon>
        <taxon>Tepidimicrobiaceae</taxon>
        <taxon>Schnuerera</taxon>
    </lineage>
</organism>
<feature type="transmembrane region" description="Helical" evidence="6">
    <location>
        <begin position="68"/>
        <end position="88"/>
    </location>
</feature>
<gene>
    <name evidence="7" type="ORF">CUESP1_1086</name>
</gene>
<dbReference type="OrthoDB" id="5638726at2"/>
<dbReference type="GO" id="GO:0005886">
    <property type="term" value="C:plasma membrane"/>
    <property type="evidence" value="ECO:0007669"/>
    <property type="project" value="UniProtKB-SubCell"/>
</dbReference>
<evidence type="ECO:0000256" key="3">
    <source>
        <dbReference type="ARBA" id="ARBA00022692"/>
    </source>
</evidence>
<evidence type="ECO:0000256" key="4">
    <source>
        <dbReference type="ARBA" id="ARBA00022989"/>
    </source>
</evidence>